<organism evidence="1">
    <name type="scientific">Salmonella enterica I</name>
    <dbReference type="NCBI Taxonomy" id="59201"/>
    <lineage>
        <taxon>Bacteria</taxon>
        <taxon>Pseudomonadati</taxon>
        <taxon>Pseudomonadota</taxon>
        <taxon>Gammaproteobacteria</taxon>
        <taxon>Enterobacterales</taxon>
        <taxon>Enterobacteriaceae</taxon>
        <taxon>Salmonella</taxon>
    </lineage>
</organism>
<dbReference type="EMBL" id="RVVJ01000047">
    <property type="protein sequence ID" value="MML56605.1"/>
    <property type="molecule type" value="Genomic_DNA"/>
</dbReference>
<keyword evidence="1" id="KW-0966">Cell projection</keyword>
<evidence type="ECO:0000313" key="1">
    <source>
        <dbReference type="EMBL" id="MML56605.1"/>
    </source>
</evidence>
<comment type="caution">
    <text evidence="1">The sequence shown here is derived from an EMBL/GenBank/DDBJ whole genome shotgun (WGS) entry which is preliminary data.</text>
</comment>
<sequence>MNDITWGREAEQWPRDYSLFARRIQFLRFNSILVRIFNPNGLSLIGYISKFNVNENAIYVSDEPRGKKRVRIELQCISTLEELSENTKHKISIINGEHFNKSNCPASKKDFFSICNKCFKQGVEIRIHMVDERIIEGKTTGVNACQVGVIAKNGNHTQILFDWVDRITSTDFTG</sequence>
<accession>A0A3R1AV36</accession>
<name>A0A3R1AV36_SALET</name>
<keyword evidence="1" id="KW-0969">Cilium</keyword>
<keyword evidence="1" id="KW-0282">Flagellum</keyword>
<proteinExistence type="predicted"/>
<gene>
    <name evidence="1" type="ORF">D7N80_25655</name>
</gene>
<dbReference type="AlphaFoldDB" id="A0A3R1AV36"/>
<dbReference type="Pfam" id="PF03614">
    <property type="entry name" value="Flag1_repress"/>
    <property type="match status" value="1"/>
</dbReference>
<dbReference type="Proteomes" id="UP000885348">
    <property type="component" value="Unassembled WGS sequence"/>
</dbReference>
<reference evidence="1" key="1">
    <citation type="submission" date="2018-09" db="EMBL/GenBank/DDBJ databases">
        <authorList>
            <person name="Ashton P.M."/>
            <person name="Dallman T."/>
            <person name="Nair S."/>
            <person name="De Pinna E."/>
            <person name="Peters T."/>
            <person name="Grant K."/>
        </authorList>
    </citation>
    <scope>NUCLEOTIDE SEQUENCE [LARGE SCALE GENOMIC DNA]</scope>
    <source>
        <strain evidence="1">598938</strain>
    </source>
</reference>
<protein>
    <submittedName>
        <fullName evidence="1">Phase 1 flagellin transcriptional repressor</fullName>
    </submittedName>
</protein>
<dbReference type="GO" id="GO:0003700">
    <property type="term" value="F:DNA-binding transcription factor activity"/>
    <property type="evidence" value="ECO:0007669"/>
    <property type="project" value="InterPro"/>
</dbReference>
<dbReference type="InterPro" id="IPR003223">
    <property type="entry name" value="Flag1_repressor"/>
</dbReference>